<keyword evidence="5" id="KW-0521">NADP</keyword>
<feature type="binding site" evidence="5">
    <location>
        <position position="295"/>
    </location>
    <ligand>
        <name>FAD</name>
        <dbReference type="ChEBI" id="CHEBI:57692"/>
    </ligand>
</feature>
<dbReference type="PANTHER" id="PTHR46972">
    <property type="entry name" value="MONOOXYGENASE ASQM-RELATED"/>
    <property type="match status" value="1"/>
</dbReference>
<dbReference type="EMBL" id="CP023741">
    <property type="protein sequence ID" value="ATI79955.1"/>
    <property type="molecule type" value="Genomic_DNA"/>
</dbReference>
<dbReference type="GO" id="GO:0046677">
    <property type="term" value="P:response to antibiotic"/>
    <property type="evidence" value="ECO:0007669"/>
    <property type="project" value="InterPro"/>
</dbReference>
<feature type="binding site" evidence="5">
    <location>
        <position position="103"/>
    </location>
    <ligand>
        <name>FAD</name>
        <dbReference type="ChEBI" id="CHEBI:57692"/>
    </ligand>
</feature>
<evidence type="ECO:0000259" key="6">
    <source>
        <dbReference type="Pfam" id="PF01494"/>
    </source>
</evidence>
<evidence type="ECO:0000256" key="5">
    <source>
        <dbReference type="HAMAP-Rule" id="MF_00845"/>
    </source>
</evidence>
<evidence type="ECO:0000313" key="7">
    <source>
        <dbReference type="EMBL" id="ATI79955.1"/>
    </source>
</evidence>
<dbReference type="GO" id="GO:0004497">
    <property type="term" value="F:monooxygenase activity"/>
    <property type="evidence" value="ECO:0007669"/>
    <property type="project" value="UniProtKB-UniRule"/>
</dbReference>
<dbReference type="GO" id="GO:0071949">
    <property type="term" value="F:FAD binding"/>
    <property type="evidence" value="ECO:0007669"/>
    <property type="project" value="InterPro"/>
</dbReference>
<dbReference type="RefSeq" id="WP_097383207.1">
    <property type="nucleotide sequence ID" value="NZ_CP023741.1"/>
</dbReference>
<comment type="similarity">
    <text evidence="5">Belongs to the aromatic-ring hydroxylase family. TetX subfamily.</text>
</comment>
<comment type="subcellular location">
    <subcellularLocation>
        <location evidence="5">Cytoplasm</location>
    </subcellularLocation>
</comment>
<comment type="subunit">
    <text evidence="5">Monomer.</text>
</comment>
<feature type="binding site" evidence="5">
    <location>
        <position position="40"/>
    </location>
    <ligand>
        <name>NADPH</name>
        <dbReference type="ChEBI" id="CHEBI:57783"/>
    </ligand>
</feature>
<keyword evidence="1 5" id="KW-0285">Flavoprotein</keyword>
<keyword evidence="4 5" id="KW-0503">Monooxygenase</keyword>
<evidence type="ECO:0000256" key="4">
    <source>
        <dbReference type="ARBA" id="ARBA00023033"/>
    </source>
</evidence>
<feature type="binding site" evidence="5">
    <location>
        <position position="47"/>
    </location>
    <ligand>
        <name>FAD</name>
        <dbReference type="ChEBI" id="CHEBI:57692"/>
    </ligand>
</feature>
<sequence>MRQPITITGAGLGGLILARILHLNGIAATIYEAERSSGDRMQGGLLDIHEDSGQHAIRAAGLAEAFSRLVRPNEDAKRVVDRDGNILFDRPGSPNGKRPEVDRGALRQMLIDALPSGTIRWGHKLISASRLSEGRYGIRFADGSCLTTAMLVGADGAWSRVRPLLSATKPEFTGTWFIETHIAADDPGCAMHAAIIGSGTMMAVAPGQGILAHRNADGNVHMYIALNRPENWASGIGVKDARGALSSVAEAFGGWAQPLIAMVEDVSLPPTMRPIYALPVDHRWDHAPGVTLLGDAAHLMSPFAGEGANLAMFDAAELARAITSQDSVEAAINSYERDLFPRVAPLALASAANLERFFGPDAPYSVADLFRALT</sequence>
<dbReference type="EC" id="1.14.13.-" evidence="5"/>
<dbReference type="Pfam" id="PF01494">
    <property type="entry name" value="FAD_binding_3"/>
    <property type="match status" value="1"/>
</dbReference>
<accession>A0A291MYE2</accession>
<dbReference type="GeneID" id="57776772"/>
<comment type="domain">
    <text evidence="5">Consists of an N-terminal FAD-binding domain with a Rossman fold and a C-terminal substrate-binding domain.</text>
</comment>
<evidence type="ECO:0000256" key="3">
    <source>
        <dbReference type="ARBA" id="ARBA00023002"/>
    </source>
</evidence>
<keyword evidence="3 5" id="KW-0560">Oxidoreductase</keyword>
<proteinExistence type="inferred from homology"/>
<organism evidence="7 8">
    <name type="scientific">Sphingobium yanoikuyae</name>
    <name type="common">Sphingomonas yanoikuyae</name>
    <dbReference type="NCBI Taxonomy" id="13690"/>
    <lineage>
        <taxon>Bacteria</taxon>
        <taxon>Pseudomonadati</taxon>
        <taxon>Pseudomonadota</taxon>
        <taxon>Alphaproteobacteria</taxon>
        <taxon>Sphingomonadales</taxon>
        <taxon>Sphingomonadaceae</taxon>
        <taxon>Sphingobium</taxon>
    </lineage>
</organism>
<dbReference type="KEGG" id="sya:A6768_07985"/>
<name>A0A291MYE2_SPHYA</name>
<evidence type="ECO:0000256" key="2">
    <source>
        <dbReference type="ARBA" id="ARBA00022827"/>
    </source>
</evidence>
<keyword evidence="5" id="KW-0963">Cytoplasm</keyword>
<comment type="cofactor">
    <cofactor evidence="5">
        <name>FAD</name>
        <dbReference type="ChEBI" id="CHEBI:57692"/>
    </cofactor>
</comment>
<dbReference type="InterPro" id="IPR036188">
    <property type="entry name" value="FAD/NAD-bd_sf"/>
</dbReference>
<dbReference type="InterPro" id="IPR002938">
    <property type="entry name" value="FAD-bd"/>
</dbReference>
<gene>
    <name evidence="7" type="ORF">A6768_07985</name>
</gene>
<keyword evidence="2 5" id="KW-0274">FAD</keyword>
<dbReference type="AlphaFoldDB" id="A0A291MYE2"/>
<dbReference type="Gene3D" id="3.50.50.60">
    <property type="entry name" value="FAD/NAD(P)-binding domain"/>
    <property type="match status" value="1"/>
</dbReference>
<dbReference type="GO" id="GO:0005737">
    <property type="term" value="C:cytoplasm"/>
    <property type="evidence" value="ECO:0007669"/>
    <property type="project" value="UniProtKB-SubCell"/>
</dbReference>
<evidence type="ECO:0000313" key="8">
    <source>
        <dbReference type="Proteomes" id="UP000219422"/>
    </source>
</evidence>
<feature type="domain" description="FAD-binding" evidence="6">
    <location>
        <begin position="5"/>
        <end position="337"/>
    </location>
</feature>
<dbReference type="PANTHER" id="PTHR46972:SF1">
    <property type="entry name" value="FAD DEPENDENT OXIDOREDUCTASE DOMAIN-CONTAINING PROTEIN"/>
    <property type="match status" value="1"/>
</dbReference>
<dbReference type="Proteomes" id="UP000219422">
    <property type="component" value="Chromosome"/>
</dbReference>
<keyword evidence="5" id="KW-0547">Nucleotide-binding</keyword>
<comment type="catalytic activity">
    <reaction evidence="5">
        <text>a tetracycline + NADPH + O2 + H(+) = an 11a-hydroxytetracycline + NADP(+) + H2O</text>
        <dbReference type="Rhea" id="RHEA:61444"/>
        <dbReference type="ChEBI" id="CHEBI:15377"/>
        <dbReference type="ChEBI" id="CHEBI:15378"/>
        <dbReference type="ChEBI" id="CHEBI:15379"/>
        <dbReference type="ChEBI" id="CHEBI:57783"/>
        <dbReference type="ChEBI" id="CHEBI:58349"/>
        <dbReference type="ChEBI" id="CHEBI:144644"/>
        <dbReference type="ChEBI" id="CHEBI:144645"/>
    </reaction>
</comment>
<comment type="function">
    <text evidence="5">An FAD-requiring monooxygenase active on some tetracycline antibiotic derivatives, which leads to their inactivation. Hydroxylates carbon 11a of tetracycline and some analogs.</text>
</comment>
<dbReference type="SUPFAM" id="SSF51905">
    <property type="entry name" value="FAD/NAD(P)-binding domain"/>
    <property type="match status" value="1"/>
</dbReference>
<protein>
    <recommendedName>
        <fullName evidence="5">Flavin-dependent monooxygenase</fullName>
    </recommendedName>
    <alternativeName>
        <fullName evidence="5">TetX monooxygenase</fullName>
        <shortName evidence="5">TetX</shortName>
        <ecNumber evidence="5">1.14.13.-</ecNumber>
    </alternativeName>
</protein>
<dbReference type="InterPro" id="IPR043683">
    <property type="entry name" value="TetX_monooxygenase"/>
</dbReference>
<dbReference type="PRINTS" id="PR00420">
    <property type="entry name" value="RNGMNOXGNASE"/>
</dbReference>
<reference evidence="7 8" key="1">
    <citation type="submission" date="2017-10" db="EMBL/GenBank/DDBJ databases">
        <title>Sphingobium yanoikuyae S72.</title>
        <authorList>
            <person name="Sanchez E."/>
            <person name="Bustos P."/>
            <person name="Mendoza P."/>
            <person name="Guo X."/>
            <person name="Mendoza A."/>
        </authorList>
    </citation>
    <scope>NUCLEOTIDE SEQUENCE [LARGE SCALE GENOMIC DNA]</scope>
    <source>
        <strain evidence="7 8">S72</strain>
    </source>
</reference>
<dbReference type="HAMAP" id="MF_00845">
    <property type="entry name" value="TetX_monooxygenase"/>
    <property type="match status" value="1"/>
</dbReference>
<evidence type="ECO:0000256" key="1">
    <source>
        <dbReference type="ARBA" id="ARBA00022630"/>
    </source>
</evidence>